<organism evidence="2 3">
    <name type="scientific">Xylaria bambusicola</name>
    <dbReference type="NCBI Taxonomy" id="326684"/>
    <lineage>
        <taxon>Eukaryota</taxon>
        <taxon>Fungi</taxon>
        <taxon>Dikarya</taxon>
        <taxon>Ascomycota</taxon>
        <taxon>Pezizomycotina</taxon>
        <taxon>Sordariomycetes</taxon>
        <taxon>Xylariomycetidae</taxon>
        <taxon>Xylariales</taxon>
        <taxon>Xylariaceae</taxon>
        <taxon>Xylaria</taxon>
    </lineage>
</organism>
<feature type="region of interest" description="Disordered" evidence="1">
    <location>
        <begin position="54"/>
        <end position="125"/>
    </location>
</feature>
<dbReference type="EMBL" id="JAWHQM010000002">
    <property type="protein sequence ID" value="KAK5625680.1"/>
    <property type="molecule type" value="Genomic_DNA"/>
</dbReference>
<protein>
    <submittedName>
        <fullName evidence="2">Uncharacterized protein</fullName>
    </submittedName>
</protein>
<comment type="caution">
    <text evidence="2">The sequence shown here is derived from an EMBL/GenBank/DDBJ whole genome shotgun (WGS) entry which is preliminary data.</text>
</comment>
<dbReference type="AlphaFoldDB" id="A0AAN7U4V2"/>
<name>A0AAN7U4V2_9PEZI</name>
<evidence type="ECO:0000313" key="3">
    <source>
        <dbReference type="Proteomes" id="UP001305414"/>
    </source>
</evidence>
<feature type="compositionally biased region" description="Low complexity" evidence="1">
    <location>
        <begin position="107"/>
        <end position="125"/>
    </location>
</feature>
<feature type="region of interest" description="Disordered" evidence="1">
    <location>
        <begin position="1"/>
        <end position="32"/>
    </location>
</feature>
<evidence type="ECO:0000313" key="2">
    <source>
        <dbReference type="EMBL" id="KAK5625680.1"/>
    </source>
</evidence>
<sequence length="125" mass="12270">MSGGGVIPSSSHGARGSTASAQVRKGATCDGAVESTHRQMCIRISWGKILKVVRPSAEDTSSAESSRNDPTAKVCAGEAEVEAETKGVAGAEGVTNAKGVTGKGVASASGSDSSSPSSSLSLTSS</sequence>
<reference evidence="2 3" key="1">
    <citation type="submission" date="2023-10" db="EMBL/GenBank/DDBJ databases">
        <title>Draft genome sequence of Xylaria bambusicola isolate GMP-LS, the root and basal stem rot pathogen of sugarcane in Indonesia.</title>
        <authorList>
            <person name="Selvaraj P."/>
            <person name="Muralishankar V."/>
            <person name="Muruganantham S."/>
            <person name="Sp S."/>
            <person name="Haryani S."/>
            <person name="Lau K.J.X."/>
            <person name="Naqvi N.I."/>
        </authorList>
    </citation>
    <scope>NUCLEOTIDE SEQUENCE [LARGE SCALE GENOMIC DNA]</scope>
    <source>
        <strain evidence="2">GMP-LS</strain>
    </source>
</reference>
<accession>A0AAN7U4V2</accession>
<proteinExistence type="predicted"/>
<keyword evidence="3" id="KW-1185">Reference proteome</keyword>
<feature type="compositionally biased region" description="Polar residues" evidence="1">
    <location>
        <begin position="58"/>
        <end position="69"/>
    </location>
</feature>
<dbReference type="Proteomes" id="UP001305414">
    <property type="component" value="Unassembled WGS sequence"/>
</dbReference>
<feature type="compositionally biased region" description="Polar residues" evidence="1">
    <location>
        <begin position="8"/>
        <end position="21"/>
    </location>
</feature>
<gene>
    <name evidence="2" type="ORF">RRF57_001396</name>
</gene>
<evidence type="ECO:0000256" key="1">
    <source>
        <dbReference type="SAM" id="MobiDB-lite"/>
    </source>
</evidence>